<feature type="compositionally biased region" description="Low complexity" evidence="1">
    <location>
        <begin position="512"/>
        <end position="535"/>
    </location>
</feature>
<evidence type="ECO:0000313" key="2">
    <source>
        <dbReference type="EMBL" id="KPI41044.1"/>
    </source>
</evidence>
<feature type="compositionally biased region" description="Low complexity" evidence="1">
    <location>
        <begin position="303"/>
        <end position="316"/>
    </location>
</feature>
<evidence type="ECO:0000313" key="3">
    <source>
        <dbReference type="Proteomes" id="UP000038010"/>
    </source>
</evidence>
<dbReference type="AlphaFoldDB" id="A0A0N1NYZ0"/>
<feature type="region of interest" description="Disordered" evidence="1">
    <location>
        <begin position="237"/>
        <end position="355"/>
    </location>
</feature>
<evidence type="ECO:0000256" key="1">
    <source>
        <dbReference type="SAM" id="MobiDB-lite"/>
    </source>
</evidence>
<accession>A0A0N1NYZ0</accession>
<dbReference type="EMBL" id="LFJN01000010">
    <property type="protein sequence ID" value="KPI41044.1"/>
    <property type="molecule type" value="Genomic_DNA"/>
</dbReference>
<gene>
    <name evidence="2" type="ORF">AB675_8128</name>
</gene>
<feature type="compositionally biased region" description="Polar residues" evidence="1">
    <location>
        <begin position="344"/>
        <end position="355"/>
    </location>
</feature>
<reference evidence="2 3" key="1">
    <citation type="submission" date="2015-06" db="EMBL/GenBank/DDBJ databases">
        <title>Draft genome of the ant-associated black yeast Phialophora attae CBS 131958.</title>
        <authorList>
            <person name="Moreno L.F."/>
            <person name="Stielow B.J."/>
            <person name="de Hoog S."/>
            <person name="Vicente V.A."/>
            <person name="Weiss V.A."/>
            <person name="de Vries M."/>
            <person name="Cruz L.M."/>
            <person name="Souza E.M."/>
        </authorList>
    </citation>
    <scope>NUCLEOTIDE SEQUENCE [LARGE SCALE GENOMIC DNA]</scope>
    <source>
        <strain evidence="2 3">CBS 131958</strain>
    </source>
</reference>
<feature type="compositionally biased region" description="Polar residues" evidence="1">
    <location>
        <begin position="92"/>
        <end position="105"/>
    </location>
</feature>
<dbReference type="RefSeq" id="XP_018001007.1">
    <property type="nucleotide sequence ID" value="XM_018148550.1"/>
</dbReference>
<feature type="compositionally biased region" description="Polar residues" evidence="1">
    <location>
        <begin position="237"/>
        <end position="250"/>
    </location>
</feature>
<comment type="caution">
    <text evidence="2">The sequence shown here is derived from an EMBL/GenBank/DDBJ whole genome shotgun (WGS) entry which is preliminary data.</text>
</comment>
<proteinExistence type="predicted"/>
<dbReference type="GeneID" id="28740429"/>
<feature type="region of interest" description="Disordered" evidence="1">
    <location>
        <begin position="61"/>
        <end position="170"/>
    </location>
</feature>
<feature type="compositionally biased region" description="Polar residues" evidence="1">
    <location>
        <begin position="113"/>
        <end position="161"/>
    </location>
</feature>
<protein>
    <submittedName>
        <fullName evidence="2">Uncharacterized protein</fullName>
    </submittedName>
</protein>
<feature type="compositionally biased region" description="Low complexity" evidence="1">
    <location>
        <begin position="329"/>
        <end position="343"/>
    </location>
</feature>
<sequence>MSATAHTTDYALPQQPASFLLPNTNPIGVAANTSYNAGMTPYSRLNSQVWTDSNLLANTYSSHTGSETPRASFDPSVSEPGNSAQAGVPYPLNTNTASMSNSCASDRTLPRPGSQNYSSAQHSSAQENLPLSAVSHRSSVGWSTDSASNASHVSSQTSLTGGTPGANDYITDRSYMQRGYQGSKDLAYQYPSYDNSPQQAVPHNSLGAADELSLPCCSDATGARGMTATAITGVTENTSSTVRGSVQNRSQYERSETISTEATPLQPSSITSNLNEHGRRSDGYVSGDASNTNDNCNNPGDVSEPSAASSNEPAYATNPYSAAAGGPENVSSSRNSATSVSASPLPTSDNVSCSQTSSTATIEACTTMPESSGRHASTCHTHGGTGGDGYTTAAHLHPSSAFTGNALVIPSPHSQTRGAATSGMGTGRLTSVNPGLSMYASARGSAGSSTSMMSNLNYGIGTDISSEYHAGSSRYGHDVSNRLGLADNSNRAGDGVEYTADAYSQQDGRYGSTATASVSSRSRTMASSRRSTNDR</sequence>
<organism evidence="2 3">
    <name type="scientific">Cyphellophora attinorum</name>
    <dbReference type="NCBI Taxonomy" id="1664694"/>
    <lineage>
        <taxon>Eukaryota</taxon>
        <taxon>Fungi</taxon>
        <taxon>Dikarya</taxon>
        <taxon>Ascomycota</taxon>
        <taxon>Pezizomycotina</taxon>
        <taxon>Eurotiomycetes</taxon>
        <taxon>Chaetothyriomycetidae</taxon>
        <taxon>Chaetothyriales</taxon>
        <taxon>Cyphellophoraceae</taxon>
        <taxon>Cyphellophora</taxon>
    </lineage>
</organism>
<name>A0A0N1NYZ0_9EURO</name>
<dbReference type="Proteomes" id="UP000038010">
    <property type="component" value="Unassembled WGS sequence"/>
</dbReference>
<feature type="compositionally biased region" description="Polar residues" evidence="1">
    <location>
        <begin position="257"/>
        <end position="275"/>
    </location>
</feature>
<feature type="compositionally biased region" description="Polar residues" evidence="1">
    <location>
        <begin position="288"/>
        <end position="300"/>
    </location>
</feature>
<dbReference type="VEuPathDB" id="FungiDB:AB675_8128"/>
<keyword evidence="3" id="KW-1185">Reference proteome</keyword>
<feature type="region of interest" description="Disordered" evidence="1">
    <location>
        <begin position="486"/>
        <end position="535"/>
    </location>
</feature>